<keyword evidence="4 6" id="KW-1133">Transmembrane helix</keyword>
<feature type="transmembrane region" description="Helical" evidence="6">
    <location>
        <begin position="97"/>
        <end position="117"/>
    </location>
</feature>
<organism evidence="8 9">
    <name type="scientific">Polluticaenibacter yanchengensis</name>
    <dbReference type="NCBI Taxonomy" id="3014562"/>
    <lineage>
        <taxon>Bacteria</taxon>
        <taxon>Pseudomonadati</taxon>
        <taxon>Bacteroidota</taxon>
        <taxon>Chitinophagia</taxon>
        <taxon>Chitinophagales</taxon>
        <taxon>Chitinophagaceae</taxon>
        <taxon>Polluticaenibacter</taxon>
    </lineage>
</organism>
<evidence type="ECO:0000256" key="4">
    <source>
        <dbReference type="ARBA" id="ARBA00022989"/>
    </source>
</evidence>
<evidence type="ECO:0000313" key="9">
    <source>
        <dbReference type="Proteomes" id="UP001210231"/>
    </source>
</evidence>
<dbReference type="Proteomes" id="UP001210231">
    <property type="component" value="Unassembled WGS sequence"/>
</dbReference>
<protein>
    <submittedName>
        <fullName evidence="8">Sulfatase-like hydrolase/transferase</fullName>
    </submittedName>
</protein>
<dbReference type="InterPro" id="IPR017850">
    <property type="entry name" value="Alkaline_phosphatase_core_sf"/>
</dbReference>
<dbReference type="InterPro" id="IPR050448">
    <property type="entry name" value="OpgB/LTA_synthase_biosynth"/>
</dbReference>
<keyword evidence="3 6" id="KW-0812">Transmembrane</keyword>
<feature type="transmembrane region" description="Helical" evidence="6">
    <location>
        <begin position="150"/>
        <end position="170"/>
    </location>
</feature>
<keyword evidence="2" id="KW-1003">Cell membrane</keyword>
<dbReference type="Gene3D" id="3.30.1120.80">
    <property type="match status" value="1"/>
</dbReference>
<reference evidence="8 9" key="1">
    <citation type="submission" date="2022-12" db="EMBL/GenBank/DDBJ databases">
        <title>Chitinophagaceae gen. sp. nov., a new member of the family Chitinophagaceae, isolated from soil in a chemical factory.</title>
        <authorList>
            <person name="Ke Z."/>
        </authorList>
    </citation>
    <scope>NUCLEOTIDE SEQUENCE [LARGE SCALE GENOMIC DNA]</scope>
    <source>
        <strain evidence="8 9">LY-5</strain>
    </source>
</reference>
<evidence type="ECO:0000259" key="7">
    <source>
        <dbReference type="Pfam" id="PF00884"/>
    </source>
</evidence>
<dbReference type="PANTHER" id="PTHR47371">
    <property type="entry name" value="LIPOTEICHOIC ACID SYNTHASE"/>
    <property type="match status" value="1"/>
</dbReference>
<dbReference type="SUPFAM" id="SSF53649">
    <property type="entry name" value="Alkaline phosphatase-like"/>
    <property type="match status" value="1"/>
</dbReference>
<evidence type="ECO:0000256" key="1">
    <source>
        <dbReference type="ARBA" id="ARBA00004651"/>
    </source>
</evidence>
<feature type="transmembrane region" description="Helical" evidence="6">
    <location>
        <begin position="12"/>
        <end position="32"/>
    </location>
</feature>
<comment type="subcellular location">
    <subcellularLocation>
        <location evidence="1">Cell membrane</location>
        <topology evidence="1">Multi-pass membrane protein</topology>
    </subcellularLocation>
</comment>
<evidence type="ECO:0000313" key="8">
    <source>
        <dbReference type="EMBL" id="MDA3614984.1"/>
    </source>
</evidence>
<dbReference type="RefSeq" id="WP_407031309.1">
    <property type="nucleotide sequence ID" value="NZ_JAQGEF010000009.1"/>
</dbReference>
<keyword evidence="5 6" id="KW-0472">Membrane</keyword>
<dbReference type="CDD" id="cd16015">
    <property type="entry name" value="LTA_synthase"/>
    <property type="match status" value="1"/>
</dbReference>
<dbReference type="PIRSF" id="PIRSF005091">
    <property type="entry name" value="Mmb_sulf_HI1246"/>
    <property type="match status" value="1"/>
</dbReference>
<evidence type="ECO:0000256" key="5">
    <source>
        <dbReference type="ARBA" id="ARBA00023136"/>
    </source>
</evidence>
<dbReference type="InterPro" id="IPR012160">
    <property type="entry name" value="LtaS-like"/>
</dbReference>
<evidence type="ECO:0000256" key="6">
    <source>
        <dbReference type="SAM" id="Phobius"/>
    </source>
</evidence>
<feature type="transmembrane region" description="Helical" evidence="6">
    <location>
        <begin position="67"/>
        <end position="85"/>
    </location>
</feature>
<dbReference type="InterPro" id="IPR000917">
    <property type="entry name" value="Sulfatase_N"/>
</dbReference>
<keyword evidence="9" id="KW-1185">Reference proteome</keyword>
<sequence length="648" mass="73829">MSKISAFKKQFGTTAIGALFYGLFVMLALYMISRLIFFNINSSYFPGLDGKKWATILKGGLVFDLSANLYINALFVVMLLLPFPFRYRSGYWKTAKWLFIITNSIALLVNSIDFIYYRFTLRRTTVDVVKEFAHEETKTTMAVNFLKDYWYVYLIYAALIFVMVWSINRVKLVKPKIATKKWQYYVVAVFTTGILGYLAWGGMRGGFAHSVRPINMSNAGAYVSQNGEIPLVLNTPFCVIRTLGKKDVSLETYYTDVEAENILSPVHHYEASAPFKNKNIVIILLESFGRENVGFYNKEIFGNDYSGYTPFLDSLLGHSYVAWNGFANGRKSIDALPSILAGIPSGESPFISTPFIFNKMKGMPAILKEKGYHTSFFHGAPNGSMGFDAIVKLLGVDHYYGKNEYNNNADYDGMWGIWDEPFLQFFAKNLDTIPQPFISTFFSVSSHHPFKVPPQYEGRFKEGPLPVQKCFGYTDNALRLFFEKVSTTDWYKNTFFVISADHATVTFSKEYATAWGNYAIPIFFFSPGDTGFAKVNKTQVIQQTDIMPSLLSYLNYSGSFVAYGKNVFDSTAPNYAVAYNNGWQWINNNWLLQLENNHALGLYNYQADKQMQKNELPVQKALADSLTHQLKAFIQQYHNRLIKDELLP</sequence>
<proteinExistence type="predicted"/>
<comment type="caution">
    <text evidence="8">The sequence shown here is derived from an EMBL/GenBank/DDBJ whole genome shotgun (WGS) entry which is preliminary data.</text>
</comment>
<dbReference type="EMBL" id="JAQGEF010000009">
    <property type="protein sequence ID" value="MDA3614984.1"/>
    <property type="molecule type" value="Genomic_DNA"/>
</dbReference>
<dbReference type="Pfam" id="PF00884">
    <property type="entry name" value="Sulfatase"/>
    <property type="match status" value="1"/>
</dbReference>
<evidence type="ECO:0000256" key="2">
    <source>
        <dbReference type="ARBA" id="ARBA00022475"/>
    </source>
</evidence>
<dbReference type="PANTHER" id="PTHR47371:SF3">
    <property type="entry name" value="PHOSPHOGLYCEROL TRANSFERASE I"/>
    <property type="match status" value="1"/>
</dbReference>
<feature type="transmembrane region" description="Helical" evidence="6">
    <location>
        <begin position="182"/>
        <end position="200"/>
    </location>
</feature>
<name>A0ABT4UK61_9BACT</name>
<evidence type="ECO:0000256" key="3">
    <source>
        <dbReference type="ARBA" id="ARBA00022692"/>
    </source>
</evidence>
<feature type="domain" description="Sulfatase N-terminal" evidence="7">
    <location>
        <begin position="278"/>
        <end position="555"/>
    </location>
</feature>
<accession>A0ABT4UK61</accession>
<dbReference type="Gene3D" id="3.40.720.10">
    <property type="entry name" value="Alkaline Phosphatase, subunit A"/>
    <property type="match status" value="1"/>
</dbReference>
<gene>
    <name evidence="8" type="ORF">O3P16_09215</name>
</gene>